<name>A0AC61MUX4_9FIRM</name>
<protein>
    <submittedName>
        <fullName evidence="1">DUF1887 family protein</fullName>
    </submittedName>
</protein>
<reference evidence="1" key="1">
    <citation type="submission" date="2021-01" db="EMBL/GenBank/DDBJ databases">
        <title>Complete genome sequence of Clostridiales bacterium R-7.</title>
        <authorList>
            <person name="Mahoney-Kurpe S.C."/>
            <person name="Palevich N."/>
            <person name="Koike S."/>
            <person name="Moon C.D."/>
            <person name="Attwood G.T."/>
        </authorList>
    </citation>
    <scope>NUCLEOTIDE SEQUENCE</scope>
    <source>
        <strain evidence="1">R-7</strain>
    </source>
</reference>
<proteinExistence type="predicted"/>
<gene>
    <name evidence="1" type="ORF">JYE49_08730</name>
</gene>
<keyword evidence="2" id="KW-1185">Reference proteome</keyword>
<dbReference type="Proteomes" id="UP000682782">
    <property type="component" value="Chromosome"/>
</dbReference>
<accession>A0AC61MUX4</accession>
<organism evidence="1 2">
    <name type="scientific">Aristaeella hokkaidonensis</name>
    <dbReference type="NCBI Taxonomy" id="3046382"/>
    <lineage>
        <taxon>Bacteria</taxon>
        <taxon>Bacillati</taxon>
        <taxon>Bacillota</taxon>
        <taxon>Clostridia</taxon>
        <taxon>Eubacteriales</taxon>
        <taxon>Aristaeellaceae</taxon>
        <taxon>Aristaeella</taxon>
    </lineage>
</organism>
<evidence type="ECO:0000313" key="1">
    <source>
        <dbReference type="EMBL" id="QUC65961.1"/>
    </source>
</evidence>
<evidence type="ECO:0000313" key="2">
    <source>
        <dbReference type="Proteomes" id="UP000682782"/>
    </source>
</evidence>
<dbReference type="EMBL" id="CP068393">
    <property type="protein sequence ID" value="QUC65961.1"/>
    <property type="molecule type" value="Genomic_DNA"/>
</dbReference>
<sequence>MEVKTLVELYDERPLENVLGVEIFHPDKVIYVCPEGTPEHAQRQLKDYFDHRGIEAAMEFLYVNIYDTEKILALFRSVLKEHPDAVMDITGGTDAVLFAAGFACSEAAIPVVTYSRTMNKFYSIQNAPSMHGFVCDISFSVEDCFLMAGGSMRKGRVDNSILSRYMEDIDPFFAVFLKYRRQWDRIVTYIQRISPAREDGTYSLSVQGDYTVKGEQGARLTAPEEALRDLEKIRMISGLKIVPEESVEFYFRDPQVRAWLRDVGSVLELYIYKACLDTGIFNDVRTSAVVDWNGDEKDHAVSNELDVMCTQGITPVFISCKTCMIRTEALNELAVLRDRFGGQIARAAIVTAEPAGASARNRAAELNIRIIDLNDLQEGNVAESIRSLMK</sequence>